<dbReference type="EMBL" id="JACHXD010000003">
    <property type="protein sequence ID" value="MBB3118573.1"/>
    <property type="molecule type" value="Genomic_DNA"/>
</dbReference>
<dbReference type="InterPro" id="IPR050595">
    <property type="entry name" value="Bact_response_regulator"/>
</dbReference>
<feature type="modified residue" description="4-aspartylphosphate" evidence="2">
    <location>
        <position position="56"/>
    </location>
</feature>
<keyword evidence="5" id="KW-1185">Reference proteome</keyword>
<evidence type="ECO:0000256" key="1">
    <source>
        <dbReference type="ARBA" id="ARBA00022553"/>
    </source>
</evidence>
<dbReference type="PROSITE" id="PS50110">
    <property type="entry name" value="RESPONSE_REGULATORY"/>
    <property type="match status" value="1"/>
</dbReference>
<dbReference type="Gene3D" id="3.40.50.2300">
    <property type="match status" value="1"/>
</dbReference>
<dbReference type="Proteomes" id="UP000541535">
    <property type="component" value="Unassembled WGS sequence"/>
</dbReference>
<organism evidence="4 5">
    <name type="scientific">Pseudoduganella violacea</name>
    <dbReference type="NCBI Taxonomy" id="1715466"/>
    <lineage>
        <taxon>Bacteria</taxon>
        <taxon>Pseudomonadati</taxon>
        <taxon>Pseudomonadota</taxon>
        <taxon>Betaproteobacteria</taxon>
        <taxon>Burkholderiales</taxon>
        <taxon>Oxalobacteraceae</taxon>
        <taxon>Telluria group</taxon>
        <taxon>Pseudoduganella</taxon>
    </lineage>
</organism>
<comment type="caution">
    <text evidence="4">The sequence shown here is derived from an EMBL/GenBank/DDBJ whole genome shotgun (WGS) entry which is preliminary data.</text>
</comment>
<dbReference type="RefSeq" id="WP_183440466.1">
    <property type="nucleotide sequence ID" value="NZ_JACHXD010000003.1"/>
</dbReference>
<evidence type="ECO:0000259" key="3">
    <source>
        <dbReference type="PROSITE" id="PS50110"/>
    </source>
</evidence>
<dbReference type="Pfam" id="PF00072">
    <property type="entry name" value="Response_reg"/>
    <property type="match status" value="1"/>
</dbReference>
<keyword evidence="1 2" id="KW-0597">Phosphoprotein</keyword>
<gene>
    <name evidence="4" type="ORF">FHS03_001604</name>
</gene>
<evidence type="ECO:0000313" key="4">
    <source>
        <dbReference type="EMBL" id="MBB3118573.1"/>
    </source>
</evidence>
<dbReference type="PANTHER" id="PTHR44591:SF19">
    <property type="entry name" value="TWO-COMPONENT RESPONSE REGULATOR-RELATED"/>
    <property type="match status" value="1"/>
</dbReference>
<evidence type="ECO:0000256" key="2">
    <source>
        <dbReference type="PROSITE-ProRule" id="PRU00169"/>
    </source>
</evidence>
<dbReference type="SUPFAM" id="SSF52172">
    <property type="entry name" value="CheY-like"/>
    <property type="match status" value="1"/>
</dbReference>
<dbReference type="SMART" id="SM00448">
    <property type="entry name" value="REC"/>
    <property type="match status" value="1"/>
</dbReference>
<protein>
    <recommendedName>
        <fullName evidence="3">Response regulatory domain-containing protein</fullName>
    </recommendedName>
</protein>
<dbReference type="AlphaFoldDB" id="A0A7W5B8P0"/>
<sequence length="172" mass="19410">MRRFLLLDDEVKVLNALRRSLRVHLQIEDLLIEAFEHPRQALQRICECDFDLVISDYRMPQLDGVTFLQALKEVAPHTVRIMLSASTEFQTAMSAINEAQVFRFIPKPWSVSDLGNCVREALVLRDKLLADAGLANHAGHALGAQELEAQRLEEEEPGILKVNWGPDGSIIL</sequence>
<dbReference type="InterPro" id="IPR001789">
    <property type="entry name" value="Sig_transdc_resp-reg_receiver"/>
</dbReference>
<dbReference type="GO" id="GO:0000160">
    <property type="term" value="P:phosphorelay signal transduction system"/>
    <property type="evidence" value="ECO:0007669"/>
    <property type="project" value="InterPro"/>
</dbReference>
<name>A0A7W5B8P0_9BURK</name>
<feature type="domain" description="Response regulatory" evidence="3">
    <location>
        <begin position="3"/>
        <end position="122"/>
    </location>
</feature>
<reference evidence="4 5" key="1">
    <citation type="submission" date="2020-08" db="EMBL/GenBank/DDBJ databases">
        <title>Genomic Encyclopedia of Type Strains, Phase III (KMG-III): the genomes of soil and plant-associated and newly described type strains.</title>
        <authorList>
            <person name="Whitman W."/>
        </authorList>
    </citation>
    <scope>NUCLEOTIDE SEQUENCE [LARGE SCALE GENOMIC DNA]</scope>
    <source>
        <strain evidence="4 5">CECT 8897</strain>
    </source>
</reference>
<dbReference type="InterPro" id="IPR011006">
    <property type="entry name" value="CheY-like_superfamily"/>
</dbReference>
<dbReference type="PANTHER" id="PTHR44591">
    <property type="entry name" value="STRESS RESPONSE REGULATOR PROTEIN 1"/>
    <property type="match status" value="1"/>
</dbReference>
<proteinExistence type="predicted"/>
<evidence type="ECO:0000313" key="5">
    <source>
        <dbReference type="Proteomes" id="UP000541535"/>
    </source>
</evidence>
<accession>A0A7W5B8P0</accession>